<keyword evidence="2" id="KW-1185">Reference proteome</keyword>
<name>D2QAM4_BIFDB</name>
<dbReference type="AlphaFoldDB" id="D2QAM4"/>
<evidence type="ECO:0000313" key="1">
    <source>
        <dbReference type="EMBL" id="ADB09860.1"/>
    </source>
</evidence>
<dbReference type="KEGG" id="bde:BDP_1235"/>
<evidence type="ECO:0000313" key="2">
    <source>
        <dbReference type="Proteomes" id="UP000008693"/>
    </source>
</evidence>
<sequence>MMFADPQGRQDCYGKLYLCPKHYAQYLHFILDSMRVNNGMKDLDDDGTRSAIRAYVTGYGPIRNR</sequence>
<organism evidence="1 2">
    <name type="scientific">Bifidobacterium dentium (strain ATCC 27534 / DSM 20436 / JCM 1195 / Bd1)</name>
    <dbReference type="NCBI Taxonomy" id="401473"/>
    <lineage>
        <taxon>Bacteria</taxon>
        <taxon>Bacillati</taxon>
        <taxon>Actinomycetota</taxon>
        <taxon>Actinomycetes</taxon>
        <taxon>Bifidobacteriales</taxon>
        <taxon>Bifidobacteriaceae</taxon>
        <taxon>Bifidobacterium</taxon>
    </lineage>
</organism>
<accession>D2QAM4</accession>
<proteinExistence type="predicted"/>
<gene>
    <name evidence="1" type="ordered locus">BDP_1235</name>
</gene>
<reference evidence="1 2" key="1">
    <citation type="journal article" date="2009" name="PLoS Genet.">
        <title>The Bifidobacterium dentium Bd1 genome sequence reflects its genetic adaptation to the human oral cavity.</title>
        <authorList>
            <person name="Ventura M."/>
            <person name="Turroni F."/>
            <person name="Zomer A."/>
            <person name="Foroni E."/>
            <person name="Giubellini V."/>
            <person name="Bottacini F."/>
            <person name="Canchaya C."/>
            <person name="Claesson M.J."/>
            <person name="He F."/>
            <person name="Mantzourani M."/>
            <person name="Mulas L."/>
            <person name="Ferrarini A."/>
            <person name="Gao B."/>
            <person name="Delledonne M."/>
            <person name="Henrissat B."/>
            <person name="Coutinho P."/>
            <person name="Oggioni M."/>
            <person name="Gupta R.S."/>
            <person name="Zhang Z."/>
            <person name="Beighton D."/>
            <person name="Fitzgerald G.F."/>
            <person name="O'Toole P.W."/>
            <person name="van Sinderen D."/>
        </authorList>
    </citation>
    <scope>NUCLEOTIDE SEQUENCE [LARGE SCALE GENOMIC DNA]</scope>
    <source>
        <strain evidence="2">ATCC 27534 / DSM 20436 / JCM 1195 / Bd1</strain>
    </source>
</reference>
<protein>
    <submittedName>
        <fullName evidence="1">Uncharacterized protein</fullName>
    </submittedName>
</protein>
<dbReference type="HOGENOM" id="CLU_2841031_0_0_11"/>
<dbReference type="EMBL" id="CP001750">
    <property type="protein sequence ID" value="ADB09860.1"/>
    <property type="molecule type" value="Genomic_DNA"/>
</dbReference>
<dbReference type="Proteomes" id="UP000008693">
    <property type="component" value="Chromosome"/>
</dbReference>